<name>A0A554JA47_9BACT</name>
<protein>
    <submittedName>
        <fullName evidence="2">Uncharacterized protein</fullName>
    </submittedName>
</protein>
<dbReference type="Proteomes" id="UP000316253">
    <property type="component" value="Unassembled WGS sequence"/>
</dbReference>
<feature type="non-terminal residue" evidence="2">
    <location>
        <position position="424"/>
    </location>
</feature>
<evidence type="ECO:0000313" key="2">
    <source>
        <dbReference type="EMBL" id="TSC65223.1"/>
    </source>
</evidence>
<comment type="caution">
    <text evidence="2">The sequence shown here is derived from an EMBL/GenBank/DDBJ whole genome shotgun (WGS) entry which is preliminary data.</text>
</comment>
<reference evidence="2 3" key="1">
    <citation type="submission" date="2017-08" db="EMBL/GenBank/DDBJ databases">
        <title>Mechanisms for carbon and nitrogen cycling indicate functional differentiation within the Candidate Phyla Radiation.</title>
        <authorList>
            <person name="Danczak R.E."/>
            <person name="Johnston M.D."/>
            <person name="Kenah C."/>
            <person name="Slattery M."/>
            <person name="Wrighton K.C."/>
            <person name="Wilkins M.J."/>
        </authorList>
    </citation>
    <scope>NUCLEOTIDE SEQUENCE [LARGE SCALE GENOMIC DNA]</scope>
    <source>
        <strain evidence="2">Gr01-1014_85</strain>
    </source>
</reference>
<keyword evidence="1" id="KW-0472">Membrane</keyword>
<proteinExistence type="predicted"/>
<feature type="transmembrane region" description="Helical" evidence="1">
    <location>
        <begin position="342"/>
        <end position="361"/>
    </location>
</feature>
<evidence type="ECO:0000256" key="1">
    <source>
        <dbReference type="SAM" id="Phobius"/>
    </source>
</evidence>
<feature type="transmembrane region" description="Helical" evidence="1">
    <location>
        <begin position="288"/>
        <end position="307"/>
    </location>
</feature>
<feature type="transmembrane region" description="Helical" evidence="1">
    <location>
        <begin position="319"/>
        <end position="336"/>
    </location>
</feature>
<evidence type="ECO:0000313" key="3">
    <source>
        <dbReference type="Proteomes" id="UP000316253"/>
    </source>
</evidence>
<organism evidence="2 3">
    <name type="scientific">Candidatus Berkelbacteria bacterium Gr01-1014_85</name>
    <dbReference type="NCBI Taxonomy" id="2017150"/>
    <lineage>
        <taxon>Bacteria</taxon>
        <taxon>Candidatus Berkelbacteria</taxon>
    </lineage>
</organism>
<feature type="transmembrane region" description="Helical" evidence="1">
    <location>
        <begin position="220"/>
        <end position="240"/>
    </location>
</feature>
<feature type="transmembrane region" description="Helical" evidence="1">
    <location>
        <begin position="105"/>
        <end position="124"/>
    </location>
</feature>
<sequence length="424" mass="47774">MLLLLIWLVISLVLGQAILQSWQSRFNVLERLVFGLLLGLLAIGLTSFILASLGLAQDLALGLSLVCSAGYLISRDRRNFKLNQEGIHQSLKAQIKEWRALPKSYLWLLPLVGYFCLAIIQLIGEREGQLTVGFYTVYGDYALHLRQIEFFRASPWLSLENPLIAGLKLNYPPLVNYLASLLTQTGLSSLAALKATSLLGNLALLLALYRVGQRLFRPEVGLILTYLVILAGGAGVLNLVSDLWHRQYFWQASSYQPLLYTNSPLNQPHNQAYWLMNFSFAEFLPQRGFSYGLTLTLLAWLEFYQWLEVKAKISIKRIEWGRVLSFALLLASLILIHPHSGLTLSILLACNFLVLGWGRGWSVWRQPLLALGLASLFGWLLLKNYLIFGDSFKLHLIAGWLPDQATASPWALTLFWLKNAGATW</sequence>
<feature type="transmembrane region" description="Helical" evidence="1">
    <location>
        <begin position="33"/>
        <end position="56"/>
    </location>
</feature>
<keyword evidence="1" id="KW-1133">Transmembrane helix</keyword>
<feature type="transmembrane region" description="Helical" evidence="1">
    <location>
        <begin position="368"/>
        <end position="388"/>
    </location>
</feature>
<dbReference type="AlphaFoldDB" id="A0A554JA47"/>
<feature type="transmembrane region" description="Helical" evidence="1">
    <location>
        <begin position="187"/>
        <end position="208"/>
    </location>
</feature>
<dbReference type="EMBL" id="VMFD01000057">
    <property type="protein sequence ID" value="TSC65223.1"/>
    <property type="molecule type" value="Genomic_DNA"/>
</dbReference>
<keyword evidence="1" id="KW-0812">Transmembrane</keyword>
<accession>A0A554JA47</accession>
<gene>
    <name evidence="2" type="ORF">CEO22_563</name>
</gene>